<dbReference type="RefSeq" id="WP_150448659.1">
    <property type="nucleotide sequence ID" value="NZ_VYSA01000002.1"/>
</dbReference>
<name>A0A5J5J0W3_9MICO</name>
<evidence type="ECO:0000313" key="1">
    <source>
        <dbReference type="EMBL" id="KAA9107624.1"/>
    </source>
</evidence>
<evidence type="ECO:0000313" key="2">
    <source>
        <dbReference type="Proteomes" id="UP000325827"/>
    </source>
</evidence>
<accession>A0A5J5J0W3</accession>
<reference evidence="2" key="1">
    <citation type="submission" date="2019-09" db="EMBL/GenBank/DDBJ databases">
        <title>Mumia zhuanghuii sp. nov. isolated from the intestinal contents of plateau pika (Ochotona curzoniae) in the Qinghai-Tibet plateau of China.</title>
        <authorList>
            <person name="Tian Z."/>
        </authorList>
    </citation>
    <scope>NUCLEOTIDE SEQUENCE [LARGE SCALE GENOMIC DNA]</scope>
    <source>
        <strain evidence="2">JCM 30598</strain>
    </source>
</reference>
<comment type="caution">
    <text evidence="1">The sequence shown here is derived from an EMBL/GenBank/DDBJ whole genome shotgun (WGS) entry which is preliminary data.</text>
</comment>
<dbReference type="Proteomes" id="UP000325827">
    <property type="component" value="Unassembled WGS sequence"/>
</dbReference>
<dbReference type="AlphaFoldDB" id="A0A5J5J0W3"/>
<sequence>MLRLQAVGQGHYDRVFQNAGGLSIPIRVDRHHDDAHVVTVEGIWTGDAIDHVRIVSPVAPVAPPEHLGARIDPAIVPRERRSREELLTPPVLEAVDRLRAEGLLFYGVHRLVDGWVGVACTTNAESAVDALEPLLGAAFTVVEVTWSGQDLERADDALDLAARDGVLLFQGKFMDPGGHYRTCALVGMVTQELYGALSAIDSDALVLDSWIRRA</sequence>
<gene>
    <name evidence="1" type="ORF">F6B43_09165</name>
</gene>
<proteinExistence type="predicted"/>
<keyword evidence="2" id="KW-1185">Reference proteome</keyword>
<dbReference type="EMBL" id="VYSA01000002">
    <property type="protein sequence ID" value="KAA9107624.1"/>
    <property type="molecule type" value="Genomic_DNA"/>
</dbReference>
<organism evidence="1 2">
    <name type="scientific">Microbacterium rhizomatis</name>
    <dbReference type="NCBI Taxonomy" id="1631477"/>
    <lineage>
        <taxon>Bacteria</taxon>
        <taxon>Bacillati</taxon>
        <taxon>Actinomycetota</taxon>
        <taxon>Actinomycetes</taxon>
        <taxon>Micrococcales</taxon>
        <taxon>Microbacteriaceae</taxon>
        <taxon>Microbacterium</taxon>
    </lineage>
</organism>
<protein>
    <submittedName>
        <fullName evidence="1">Uncharacterized protein</fullName>
    </submittedName>
</protein>